<feature type="transmembrane region" description="Helical" evidence="5">
    <location>
        <begin position="97"/>
        <end position="116"/>
    </location>
</feature>
<keyword evidence="8" id="KW-1185">Reference proteome</keyword>
<dbReference type="Proteomes" id="UP000662747">
    <property type="component" value="Chromosome"/>
</dbReference>
<keyword evidence="3 5" id="KW-1133">Transmembrane helix</keyword>
<gene>
    <name evidence="7" type="ORF">JY651_45715</name>
</gene>
<evidence type="ECO:0000256" key="5">
    <source>
        <dbReference type="SAM" id="Phobius"/>
    </source>
</evidence>
<dbReference type="Pfam" id="PF07291">
    <property type="entry name" value="MauE"/>
    <property type="match status" value="1"/>
</dbReference>
<evidence type="ECO:0000256" key="4">
    <source>
        <dbReference type="ARBA" id="ARBA00023136"/>
    </source>
</evidence>
<evidence type="ECO:0000313" key="8">
    <source>
        <dbReference type="Proteomes" id="UP000662747"/>
    </source>
</evidence>
<organism evidence="7 8">
    <name type="scientific">Pyxidicoccus parkwayensis</name>
    <dbReference type="NCBI Taxonomy" id="2813578"/>
    <lineage>
        <taxon>Bacteria</taxon>
        <taxon>Pseudomonadati</taxon>
        <taxon>Myxococcota</taxon>
        <taxon>Myxococcia</taxon>
        <taxon>Myxococcales</taxon>
        <taxon>Cystobacterineae</taxon>
        <taxon>Myxococcaceae</taxon>
        <taxon>Pyxidicoccus</taxon>
    </lineage>
</organism>
<name>A0ABX7NY25_9BACT</name>
<evidence type="ECO:0000256" key="3">
    <source>
        <dbReference type="ARBA" id="ARBA00022989"/>
    </source>
</evidence>
<reference evidence="7 8" key="1">
    <citation type="submission" date="2021-02" db="EMBL/GenBank/DDBJ databases">
        <title>De Novo genome assembly of isolated myxobacteria.</title>
        <authorList>
            <person name="Stevens D.C."/>
        </authorList>
    </citation>
    <scope>NUCLEOTIDE SEQUENCE [LARGE SCALE GENOMIC DNA]</scope>
    <source>
        <strain evidence="8">SCPEA02</strain>
    </source>
</reference>
<keyword evidence="2 5" id="KW-0812">Transmembrane</keyword>
<evidence type="ECO:0000259" key="6">
    <source>
        <dbReference type="Pfam" id="PF07291"/>
    </source>
</evidence>
<proteinExistence type="predicted"/>
<protein>
    <submittedName>
        <fullName evidence="7">DoxX family membrane protein</fullName>
    </submittedName>
</protein>
<accession>A0ABX7NY25</accession>
<keyword evidence="4 5" id="KW-0472">Membrane</keyword>
<feature type="domain" description="Methylamine utilisation protein MauE" evidence="6">
    <location>
        <begin position="23"/>
        <end position="116"/>
    </location>
</feature>
<feature type="transmembrane region" description="Helical" evidence="5">
    <location>
        <begin position="72"/>
        <end position="90"/>
    </location>
</feature>
<evidence type="ECO:0000256" key="2">
    <source>
        <dbReference type="ARBA" id="ARBA00022692"/>
    </source>
</evidence>
<dbReference type="InterPro" id="IPR009908">
    <property type="entry name" value="Methylamine_util_MauE"/>
</dbReference>
<comment type="subcellular location">
    <subcellularLocation>
        <location evidence="1">Membrane</location>
        <topology evidence="1">Multi-pass membrane protein</topology>
    </subcellularLocation>
</comment>
<dbReference type="EMBL" id="CP071090">
    <property type="protein sequence ID" value="QSQ22345.1"/>
    <property type="molecule type" value="Genomic_DNA"/>
</dbReference>
<evidence type="ECO:0000313" key="7">
    <source>
        <dbReference type="EMBL" id="QSQ22345.1"/>
    </source>
</evidence>
<evidence type="ECO:0000256" key="1">
    <source>
        <dbReference type="ARBA" id="ARBA00004141"/>
    </source>
</evidence>
<sequence length="144" mass="15311">MTAKDSPAVSRAWTLERFGRVYARLALGAAFLSAVASRFGVWKGDIGLGRFEGFIRYTGEVNAFMPASTIPFLAWAATIAETTLGVLLVLGLWRRQVALGAAVLLALFGTAMALSLGPKEPLDYSVFSASAGALLLALYRDGHT</sequence>
<feature type="transmembrane region" description="Helical" evidence="5">
    <location>
        <begin position="21"/>
        <end position="41"/>
    </location>
</feature>